<dbReference type="PROSITE" id="PS00211">
    <property type="entry name" value="ABC_TRANSPORTER_1"/>
    <property type="match status" value="1"/>
</dbReference>
<comment type="caution">
    <text evidence="12">The sequence shown here is derived from an EMBL/GenBank/DDBJ whole genome shotgun (WGS) entry which is preliminary data.</text>
</comment>
<dbReference type="PANTHER" id="PTHR24221">
    <property type="entry name" value="ATP-BINDING CASSETTE SUB-FAMILY B"/>
    <property type="match status" value="1"/>
</dbReference>
<evidence type="ECO:0000256" key="5">
    <source>
        <dbReference type="ARBA" id="ARBA00022741"/>
    </source>
</evidence>
<dbReference type="AlphaFoldDB" id="A0A150IJT7"/>
<evidence type="ECO:0000256" key="6">
    <source>
        <dbReference type="ARBA" id="ARBA00022840"/>
    </source>
</evidence>
<evidence type="ECO:0000313" key="12">
    <source>
        <dbReference type="EMBL" id="KYC45227.1"/>
    </source>
</evidence>
<feature type="domain" description="ABC transmembrane type-1" evidence="11">
    <location>
        <begin position="31"/>
        <end position="329"/>
    </location>
</feature>
<dbReference type="InterPro" id="IPR003593">
    <property type="entry name" value="AAA+_ATPase"/>
</dbReference>
<keyword evidence="7 9" id="KW-1133">Transmembrane helix</keyword>
<reference evidence="12 13" key="1">
    <citation type="journal article" date="2016" name="ISME J.">
        <title>Chasing the elusive Euryarchaeota class WSA2: genomes reveal a uniquely fastidious methyl-reducing methanogen.</title>
        <authorList>
            <person name="Nobu M.K."/>
            <person name="Narihiro T."/>
            <person name="Kuroda K."/>
            <person name="Mei R."/>
            <person name="Liu W.T."/>
        </authorList>
    </citation>
    <scope>NUCLEOTIDE SEQUENCE [LARGE SCALE GENOMIC DNA]</scope>
    <source>
        <strain evidence="12">B03fssc0709_Meth_Bin005</strain>
    </source>
</reference>
<dbReference type="SUPFAM" id="SSF90123">
    <property type="entry name" value="ABC transporter transmembrane region"/>
    <property type="match status" value="1"/>
</dbReference>
<accession>A0A150IJT7</accession>
<dbReference type="GO" id="GO:0005886">
    <property type="term" value="C:plasma membrane"/>
    <property type="evidence" value="ECO:0007669"/>
    <property type="project" value="UniProtKB-SubCell"/>
</dbReference>
<dbReference type="InterPro" id="IPR017871">
    <property type="entry name" value="ABC_transporter-like_CS"/>
</dbReference>
<dbReference type="InterPro" id="IPR003439">
    <property type="entry name" value="ABC_transporter-like_ATP-bd"/>
</dbReference>
<dbReference type="Pfam" id="PF00664">
    <property type="entry name" value="ABC_membrane"/>
    <property type="match status" value="1"/>
</dbReference>
<gene>
    <name evidence="12" type="ORF">APG10_01034</name>
</gene>
<sequence length="585" mass="65181">MFKDFFSSRFKETMQWKYINTFFKMMPQKVLTAIILMVVISFTEGIGLVLLIPLLQLVGIDVQQGSIGQISAYVNSIFAAFNIQPTLVIVLGIYVLVISVTAILYRWETIISLEVQTDFISKLRKKLYSSITNSNWLFFSSNRSSDFSHLLTDEIDRVGVGISQLLLMVADIMVTVVYVIFALELSGIITGLVFLVGAFLIILLNKKTESAHLIGQEISDATKKLYASTLQHLDGMKTIKSYGMQKRNYHDFSKIADEVADKQVKSITVFADTKLIFDIASAIVLCVIIVILVQILAIPAAVLLILLYLFARLTPKFSNIQHNYQYFINTMPSFANYLQILKKSEAAAESKQDQMENQSNEIEFTRSIKFENVSFSYDSNKPVFKDLNLQIPSGKTVALVGPSGAGKSTIADLLIGLVVPTEGNIYIDSTVLDASNILQWRDQISYVAQDTFLFNDSIKENLLLSNPTASEEEIWGALKAAAADKFVARLEDDIDTVVGDRGVRLSGGERQRLSLARALLRNPSVLILDEATSNVDVENEKKILEAIEKLHGDVTILLIAHRLSTIKNADVIYSIEKGKLLDLDV</sequence>
<dbReference type="Proteomes" id="UP000092401">
    <property type="component" value="Unassembled WGS sequence"/>
</dbReference>
<feature type="transmembrane region" description="Helical" evidence="9">
    <location>
        <begin position="30"/>
        <end position="52"/>
    </location>
</feature>
<dbReference type="PROSITE" id="PS50929">
    <property type="entry name" value="ABC_TM1F"/>
    <property type="match status" value="1"/>
</dbReference>
<evidence type="ECO:0000256" key="3">
    <source>
        <dbReference type="ARBA" id="ARBA00022475"/>
    </source>
</evidence>
<feature type="domain" description="ABC transporter" evidence="10">
    <location>
        <begin position="368"/>
        <end position="585"/>
    </location>
</feature>
<feature type="transmembrane region" description="Helical" evidence="9">
    <location>
        <begin position="187"/>
        <end position="204"/>
    </location>
</feature>
<feature type="transmembrane region" description="Helical" evidence="9">
    <location>
        <begin position="282"/>
        <end position="311"/>
    </location>
</feature>
<dbReference type="GO" id="GO:0016887">
    <property type="term" value="F:ATP hydrolysis activity"/>
    <property type="evidence" value="ECO:0007669"/>
    <property type="project" value="InterPro"/>
</dbReference>
<dbReference type="Gene3D" id="1.20.1560.10">
    <property type="entry name" value="ABC transporter type 1, transmembrane domain"/>
    <property type="match status" value="1"/>
</dbReference>
<keyword evidence="8 9" id="KW-0472">Membrane</keyword>
<dbReference type="GO" id="GO:0140359">
    <property type="term" value="F:ABC-type transporter activity"/>
    <property type="evidence" value="ECO:0007669"/>
    <property type="project" value="InterPro"/>
</dbReference>
<evidence type="ECO:0000256" key="2">
    <source>
        <dbReference type="ARBA" id="ARBA00022448"/>
    </source>
</evidence>
<comment type="subcellular location">
    <subcellularLocation>
        <location evidence="1">Cell membrane</location>
        <topology evidence="1">Multi-pass membrane protein</topology>
    </subcellularLocation>
</comment>
<evidence type="ECO:0000259" key="10">
    <source>
        <dbReference type="PROSITE" id="PS50893"/>
    </source>
</evidence>
<dbReference type="InterPro" id="IPR039421">
    <property type="entry name" value="Type_1_exporter"/>
</dbReference>
<evidence type="ECO:0000256" key="7">
    <source>
        <dbReference type="ARBA" id="ARBA00022989"/>
    </source>
</evidence>
<feature type="transmembrane region" description="Helical" evidence="9">
    <location>
        <begin position="83"/>
        <end position="105"/>
    </location>
</feature>
<keyword evidence="2" id="KW-0813">Transport</keyword>
<dbReference type="SMART" id="SM00382">
    <property type="entry name" value="AAA"/>
    <property type="match status" value="1"/>
</dbReference>
<name>A0A150IJT7_9EURY</name>
<dbReference type="InterPro" id="IPR036640">
    <property type="entry name" value="ABC1_TM_sf"/>
</dbReference>
<dbReference type="SUPFAM" id="SSF52540">
    <property type="entry name" value="P-loop containing nucleoside triphosphate hydrolases"/>
    <property type="match status" value="1"/>
</dbReference>
<dbReference type="InterPro" id="IPR011527">
    <property type="entry name" value="ABC1_TM_dom"/>
</dbReference>
<proteinExistence type="predicted"/>
<evidence type="ECO:0000256" key="9">
    <source>
        <dbReference type="SAM" id="Phobius"/>
    </source>
</evidence>
<dbReference type="GO" id="GO:0005524">
    <property type="term" value="F:ATP binding"/>
    <property type="evidence" value="ECO:0007669"/>
    <property type="project" value="UniProtKB-KW"/>
</dbReference>
<keyword evidence="4 9" id="KW-0812">Transmembrane</keyword>
<dbReference type="Pfam" id="PF00005">
    <property type="entry name" value="ABC_tran"/>
    <property type="match status" value="1"/>
</dbReference>
<feature type="transmembrane region" description="Helical" evidence="9">
    <location>
        <begin position="158"/>
        <end position="181"/>
    </location>
</feature>
<keyword evidence="5" id="KW-0547">Nucleotide-binding</keyword>
<keyword evidence="6 12" id="KW-0067">ATP-binding</keyword>
<dbReference type="EMBL" id="LNGE01000025">
    <property type="protein sequence ID" value="KYC45227.1"/>
    <property type="molecule type" value="Genomic_DNA"/>
</dbReference>
<dbReference type="FunFam" id="3.40.50.300:FF:000299">
    <property type="entry name" value="ABC transporter ATP-binding protein/permease"/>
    <property type="match status" value="1"/>
</dbReference>
<evidence type="ECO:0000313" key="13">
    <source>
        <dbReference type="Proteomes" id="UP000092401"/>
    </source>
</evidence>
<organism evidence="12 13">
    <name type="scientific">Candidatus Methanofastidiosum methylothiophilum</name>
    <dbReference type="NCBI Taxonomy" id="1705564"/>
    <lineage>
        <taxon>Archaea</taxon>
        <taxon>Methanobacteriati</taxon>
        <taxon>Methanobacteriota</taxon>
        <taxon>Stenosarchaea group</taxon>
        <taxon>Candidatus Methanofastidiosia</taxon>
        <taxon>Candidatus Methanofastidiosales</taxon>
        <taxon>Candidatus Methanofastidiosaceae</taxon>
        <taxon>Candidatus Methanofastidiosum</taxon>
    </lineage>
</organism>
<dbReference type="Gene3D" id="3.40.50.300">
    <property type="entry name" value="P-loop containing nucleotide triphosphate hydrolases"/>
    <property type="match status" value="1"/>
</dbReference>
<dbReference type="PROSITE" id="PS50893">
    <property type="entry name" value="ABC_TRANSPORTER_2"/>
    <property type="match status" value="1"/>
</dbReference>
<evidence type="ECO:0000256" key="1">
    <source>
        <dbReference type="ARBA" id="ARBA00004651"/>
    </source>
</evidence>
<evidence type="ECO:0000259" key="11">
    <source>
        <dbReference type="PROSITE" id="PS50929"/>
    </source>
</evidence>
<protein>
    <submittedName>
        <fullName evidence="12">Putative ABC transporter ATP-binding protein</fullName>
    </submittedName>
</protein>
<keyword evidence="3" id="KW-1003">Cell membrane</keyword>
<evidence type="ECO:0000256" key="8">
    <source>
        <dbReference type="ARBA" id="ARBA00023136"/>
    </source>
</evidence>
<dbReference type="PATRIC" id="fig|1706436.3.peg.1046"/>
<dbReference type="PANTHER" id="PTHR24221:SF654">
    <property type="entry name" value="ATP-BINDING CASSETTE SUB-FAMILY B MEMBER 6"/>
    <property type="match status" value="1"/>
</dbReference>
<evidence type="ECO:0000256" key="4">
    <source>
        <dbReference type="ARBA" id="ARBA00022692"/>
    </source>
</evidence>
<dbReference type="InterPro" id="IPR027417">
    <property type="entry name" value="P-loop_NTPase"/>
</dbReference>